<feature type="transmembrane region" description="Helical" evidence="1">
    <location>
        <begin position="238"/>
        <end position="256"/>
    </location>
</feature>
<name>A0ABY4HTB7_CHIFI</name>
<sequence length="410" mass="45666">MIQENNTALAGTPPTTTKSRRVESIDLLRGTIMIIMALDHVRDYFHAYSYLNDPTDLQHTSVPIFFTRWITHFCAPVFMLLAGISACLYGMKNGRKALSGFLLTRGLWLVMVEMLLITLFWTFNPHYPGFILQVIWAFGISMMVLALLIHLPRQALLVLGIVLIAGHNALDNVHVDGNGAGAVLWSVLHQPNFSGFTAGPFRFIIGYPVIPYIGIISLGYCLGGLYAKDTAPETRKKLLRNIGLGAIALFIVLRGINIYGDAAQWSVQKNFVFTVLSFVNVTKYPPSLLYILMTLGPALLFLAYAEKPLNKLTSKVTVFGRVPMFFYLLHIPLIHGLGILAAGLSGHSAGSMVNLTTWVTANPQLRGYGFSLPVVYLVWIVVMLMLYPLSLWFSRYKQANQGGKKWLSYF</sequence>
<feature type="transmembrane region" description="Helical" evidence="1">
    <location>
        <begin position="155"/>
        <end position="170"/>
    </location>
</feature>
<keyword evidence="1" id="KW-0812">Transmembrane</keyword>
<feature type="transmembrane region" description="Helical" evidence="1">
    <location>
        <begin position="365"/>
        <end position="387"/>
    </location>
</feature>
<dbReference type="Pfam" id="PF07786">
    <property type="entry name" value="HGSNAT_cat"/>
    <property type="match status" value="1"/>
</dbReference>
<keyword evidence="1" id="KW-0472">Membrane</keyword>
<feature type="transmembrane region" description="Helical" evidence="1">
    <location>
        <begin position="69"/>
        <end position="90"/>
    </location>
</feature>
<feature type="transmembrane region" description="Helical" evidence="1">
    <location>
        <begin position="287"/>
        <end position="305"/>
    </location>
</feature>
<dbReference type="Proteomes" id="UP000830198">
    <property type="component" value="Chromosome"/>
</dbReference>
<gene>
    <name evidence="3" type="ORF">MYF79_18890</name>
</gene>
<keyword evidence="4" id="KW-1185">Reference proteome</keyword>
<feature type="transmembrane region" description="Helical" evidence="1">
    <location>
        <begin position="129"/>
        <end position="148"/>
    </location>
</feature>
<dbReference type="PANTHER" id="PTHR40407">
    <property type="entry name" value="MEMBRANE PROTEIN-LIKE PROTEIN"/>
    <property type="match status" value="1"/>
</dbReference>
<reference evidence="3 4" key="1">
    <citation type="submission" date="2022-04" db="EMBL/GenBank/DDBJ databases">
        <title>The arsenic-methylating capacity of Chitinophaga filiformis YT5 during chitin decomposition.</title>
        <authorList>
            <person name="Chen G."/>
            <person name="Liang Y."/>
        </authorList>
    </citation>
    <scope>NUCLEOTIDE SEQUENCE [LARGE SCALE GENOMIC DNA]</scope>
    <source>
        <strain evidence="3 4">YT5</strain>
    </source>
</reference>
<dbReference type="InterPro" id="IPR012429">
    <property type="entry name" value="HGSNAT_cat"/>
</dbReference>
<dbReference type="PANTHER" id="PTHR40407:SF1">
    <property type="entry name" value="HEPARAN-ALPHA-GLUCOSAMINIDE N-ACETYLTRANSFERASE CATALYTIC DOMAIN-CONTAINING PROTEIN"/>
    <property type="match status" value="1"/>
</dbReference>
<dbReference type="RefSeq" id="WP_247809204.1">
    <property type="nucleotide sequence ID" value="NZ_CP095855.1"/>
</dbReference>
<feature type="transmembrane region" description="Helical" evidence="1">
    <location>
        <begin position="325"/>
        <end position="345"/>
    </location>
</feature>
<keyword evidence="1" id="KW-1133">Transmembrane helix</keyword>
<feature type="transmembrane region" description="Helical" evidence="1">
    <location>
        <begin position="102"/>
        <end position="123"/>
    </location>
</feature>
<feature type="transmembrane region" description="Helical" evidence="1">
    <location>
        <begin position="204"/>
        <end position="226"/>
    </location>
</feature>
<evidence type="ECO:0000313" key="3">
    <source>
        <dbReference type="EMBL" id="UPK67011.1"/>
    </source>
</evidence>
<dbReference type="EMBL" id="CP095855">
    <property type="protein sequence ID" value="UPK67011.1"/>
    <property type="molecule type" value="Genomic_DNA"/>
</dbReference>
<feature type="domain" description="Heparan-alpha-glucosaminide N-acetyltransferase catalytic" evidence="2">
    <location>
        <begin position="21"/>
        <end position="233"/>
    </location>
</feature>
<proteinExistence type="predicted"/>
<accession>A0ABY4HTB7</accession>
<evidence type="ECO:0000259" key="2">
    <source>
        <dbReference type="Pfam" id="PF07786"/>
    </source>
</evidence>
<evidence type="ECO:0000313" key="4">
    <source>
        <dbReference type="Proteomes" id="UP000830198"/>
    </source>
</evidence>
<evidence type="ECO:0000256" key="1">
    <source>
        <dbReference type="SAM" id="Phobius"/>
    </source>
</evidence>
<organism evidence="3 4">
    <name type="scientific">Chitinophaga filiformis</name>
    <name type="common">Myxococcus filiformis</name>
    <name type="synonym">Flexibacter filiformis</name>
    <dbReference type="NCBI Taxonomy" id="104663"/>
    <lineage>
        <taxon>Bacteria</taxon>
        <taxon>Pseudomonadati</taxon>
        <taxon>Bacteroidota</taxon>
        <taxon>Chitinophagia</taxon>
        <taxon>Chitinophagales</taxon>
        <taxon>Chitinophagaceae</taxon>
        <taxon>Chitinophaga</taxon>
    </lineage>
</organism>
<protein>
    <submittedName>
        <fullName evidence="3">Heparan-alpha-glucosaminide N-acetyltransferase domain-containing protein</fullName>
    </submittedName>
</protein>